<evidence type="ECO:0000313" key="4">
    <source>
        <dbReference type="Proteomes" id="UP001221302"/>
    </source>
</evidence>
<dbReference type="SUPFAM" id="SSF52058">
    <property type="entry name" value="L domain-like"/>
    <property type="match status" value="1"/>
</dbReference>
<sequence>MKKIIITFSVCSLLFSCDHIIDNKETKIGANAGEDQITFVGSYALLDISKSIINEPIDLIEWIQDATNPQEVNLFAQSSLNDKWVVGFEKEGIYKFTLSIKCKSGNIFTDSVMVMVKSRQRSLIEDICLEARIRYRLNFSEGELNAAKLLMLDTLSYAEFYLKNYKIKSIKGIENCTNLIYLSLPNESITDLTSLSALIKLEYLDLNQNRTVEDISPLSNLINLKTLILYSNPIKNISTLANLTKLKELCYWVLPLLILVL</sequence>
<dbReference type="InterPro" id="IPR032675">
    <property type="entry name" value="LRR_dom_sf"/>
</dbReference>
<dbReference type="Proteomes" id="UP001221302">
    <property type="component" value="Unassembled WGS sequence"/>
</dbReference>
<evidence type="ECO:0000256" key="2">
    <source>
        <dbReference type="ARBA" id="ARBA00022737"/>
    </source>
</evidence>
<gene>
    <name evidence="3" type="ORF">P0M35_11055</name>
</gene>
<accession>A0AAE3TD81</accession>
<reference evidence="3" key="1">
    <citation type="submission" date="2023-03" db="EMBL/GenBank/DDBJ databases">
        <title>Stygiobacter electus gen. nov., sp. nov., facultatively anaerobic thermotolerant bacterium of the class Ignavibacteria from a well of Yessentuki mineral water deposit.</title>
        <authorList>
            <person name="Podosokorskaya O.A."/>
            <person name="Elcheninov A.G."/>
            <person name="Petrova N.F."/>
            <person name="Zavarzina D.G."/>
            <person name="Kublanov I.V."/>
            <person name="Merkel A.Y."/>
        </authorList>
    </citation>
    <scope>NUCLEOTIDE SEQUENCE</scope>
    <source>
        <strain evidence="3">09-Me</strain>
    </source>
</reference>
<dbReference type="InterPro" id="IPR050836">
    <property type="entry name" value="SDS22/Internalin_LRR"/>
</dbReference>
<dbReference type="RefSeq" id="WP_321536461.1">
    <property type="nucleotide sequence ID" value="NZ_JARGDL010000017.1"/>
</dbReference>
<protein>
    <submittedName>
        <fullName evidence="3">Leucine-rich repeat domain-containing protein</fullName>
    </submittedName>
</protein>
<proteinExistence type="predicted"/>
<name>A0AAE3TD81_9BACT</name>
<evidence type="ECO:0000313" key="3">
    <source>
        <dbReference type="EMBL" id="MDF1612690.1"/>
    </source>
</evidence>
<dbReference type="PROSITE" id="PS51450">
    <property type="entry name" value="LRR"/>
    <property type="match status" value="2"/>
</dbReference>
<dbReference type="InterPro" id="IPR001611">
    <property type="entry name" value="Leu-rich_rpt"/>
</dbReference>
<dbReference type="PANTHER" id="PTHR46652:SF3">
    <property type="entry name" value="LEUCINE-RICH REPEAT-CONTAINING PROTEIN 9"/>
    <property type="match status" value="1"/>
</dbReference>
<comment type="caution">
    <text evidence="3">The sequence shown here is derived from an EMBL/GenBank/DDBJ whole genome shotgun (WGS) entry which is preliminary data.</text>
</comment>
<organism evidence="3 4">
    <name type="scientific">Stygiobacter electus</name>
    <dbReference type="NCBI Taxonomy" id="3032292"/>
    <lineage>
        <taxon>Bacteria</taxon>
        <taxon>Pseudomonadati</taxon>
        <taxon>Ignavibacteriota</taxon>
        <taxon>Ignavibacteria</taxon>
        <taxon>Ignavibacteriales</taxon>
        <taxon>Melioribacteraceae</taxon>
        <taxon>Stygiobacter</taxon>
    </lineage>
</organism>
<keyword evidence="4" id="KW-1185">Reference proteome</keyword>
<dbReference type="Gene3D" id="3.80.10.10">
    <property type="entry name" value="Ribonuclease Inhibitor"/>
    <property type="match status" value="1"/>
</dbReference>
<dbReference type="PROSITE" id="PS51257">
    <property type="entry name" value="PROKAR_LIPOPROTEIN"/>
    <property type="match status" value="1"/>
</dbReference>
<dbReference type="PANTHER" id="PTHR46652">
    <property type="entry name" value="LEUCINE-RICH REPEAT AND IQ DOMAIN-CONTAINING PROTEIN 1-RELATED"/>
    <property type="match status" value="1"/>
</dbReference>
<keyword evidence="2" id="KW-0677">Repeat</keyword>
<dbReference type="AlphaFoldDB" id="A0AAE3TD81"/>
<keyword evidence="1" id="KW-0433">Leucine-rich repeat</keyword>
<dbReference type="EMBL" id="JARGDL010000017">
    <property type="protein sequence ID" value="MDF1612690.1"/>
    <property type="molecule type" value="Genomic_DNA"/>
</dbReference>
<evidence type="ECO:0000256" key="1">
    <source>
        <dbReference type="ARBA" id="ARBA00022614"/>
    </source>
</evidence>